<evidence type="ECO:0000313" key="2">
    <source>
        <dbReference type="Proteomes" id="UP000008237"/>
    </source>
</evidence>
<reference evidence="1 2" key="1">
    <citation type="journal article" date="2010" name="Science">
        <title>Genomic comparison of the ants Camponotus floridanus and Harpegnathos saltator.</title>
        <authorList>
            <person name="Bonasio R."/>
            <person name="Zhang G."/>
            <person name="Ye C."/>
            <person name="Mutti N.S."/>
            <person name="Fang X."/>
            <person name="Qin N."/>
            <person name="Donahue G."/>
            <person name="Yang P."/>
            <person name="Li Q."/>
            <person name="Li C."/>
            <person name="Zhang P."/>
            <person name="Huang Z."/>
            <person name="Berger S.L."/>
            <person name="Reinberg D."/>
            <person name="Wang J."/>
            <person name="Liebig J."/>
        </authorList>
    </citation>
    <scope>NUCLEOTIDE SEQUENCE [LARGE SCALE GENOMIC DNA]</scope>
    <source>
        <strain evidence="1 2">R22 G/1</strain>
    </source>
</reference>
<evidence type="ECO:0000313" key="1">
    <source>
        <dbReference type="EMBL" id="EFN77954.1"/>
    </source>
</evidence>
<feature type="non-terminal residue" evidence="1">
    <location>
        <position position="25"/>
    </location>
</feature>
<accession>E2C275</accession>
<dbReference type="EMBL" id="GL452083">
    <property type="protein sequence ID" value="EFN77954.1"/>
    <property type="molecule type" value="Genomic_DNA"/>
</dbReference>
<protein>
    <submittedName>
        <fullName evidence="1">Uncharacterized protein</fullName>
    </submittedName>
</protein>
<feature type="non-terminal residue" evidence="1">
    <location>
        <position position="1"/>
    </location>
</feature>
<gene>
    <name evidence="1" type="ORF">EAI_14384</name>
</gene>
<dbReference type="AlphaFoldDB" id="E2C275"/>
<name>E2C275_HARSA</name>
<sequence length="25" mass="2815">HSLSSFGNNFDATFPHRWIGRDGPV</sequence>
<dbReference type="Proteomes" id="UP000008237">
    <property type="component" value="Unassembled WGS sequence"/>
</dbReference>
<organism evidence="2">
    <name type="scientific">Harpegnathos saltator</name>
    <name type="common">Jerdon's jumping ant</name>
    <dbReference type="NCBI Taxonomy" id="610380"/>
    <lineage>
        <taxon>Eukaryota</taxon>
        <taxon>Metazoa</taxon>
        <taxon>Ecdysozoa</taxon>
        <taxon>Arthropoda</taxon>
        <taxon>Hexapoda</taxon>
        <taxon>Insecta</taxon>
        <taxon>Pterygota</taxon>
        <taxon>Neoptera</taxon>
        <taxon>Endopterygota</taxon>
        <taxon>Hymenoptera</taxon>
        <taxon>Apocrita</taxon>
        <taxon>Aculeata</taxon>
        <taxon>Formicoidea</taxon>
        <taxon>Formicidae</taxon>
        <taxon>Ponerinae</taxon>
        <taxon>Ponerini</taxon>
        <taxon>Harpegnathos</taxon>
    </lineage>
</organism>
<dbReference type="InParanoid" id="E2C275"/>
<keyword evidence="2" id="KW-1185">Reference proteome</keyword>
<proteinExistence type="predicted"/>